<dbReference type="PANTHER" id="PTHR45831:SF2">
    <property type="entry name" value="LD24721P"/>
    <property type="match status" value="1"/>
</dbReference>
<evidence type="ECO:0000256" key="2">
    <source>
        <dbReference type="ARBA" id="ARBA00022803"/>
    </source>
</evidence>
<keyword evidence="2 3" id="KW-0802">TPR repeat</keyword>
<dbReference type="SMART" id="SM00028">
    <property type="entry name" value="TPR"/>
    <property type="match status" value="1"/>
</dbReference>
<organism evidence="4 5">
    <name type="scientific">Castilleja foliolosa</name>
    <dbReference type="NCBI Taxonomy" id="1961234"/>
    <lineage>
        <taxon>Eukaryota</taxon>
        <taxon>Viridiplantae</taxon>
        <taxon>Streptophyta</taxon>
        <taxon>Embryophyta</taxon>
        <taxon>Tracheophyta</taxon>
        <taxon>Spermatophyta</taxon>
        <taxon>Magnoliopsida</taxon>
        <taxon>eudicotyledons</taxon>
        <taxon>Gunneridae</taxon>
        <taxon>Pentapetalae</taxon>
        <taxon>asterids</taxon>
        <taxon>lamiids</taxon>
        <taxon>Lamiales</taxon>
        <taxon>Orobanchaceae</taxon>
        <taxon>Pedicularideae</taxon>
        <taxon>Castillejinae</taxon>
        <taxon>Castilleja</taxon>
    </lineage>
</organism>
<reference evidence="5" key="1">
    <citation type="journal article" date="2024" name="IScience">
        <title>Strigolactones Initiate the Formation of Haustorium-like Structures in Castilleja.</title>
        <authorList>
            <person name="Buerger M."/>
            <person name="Peterson D."/>
            <person name="Chory J."/>
        </authorList>
    </citation>
    <scope>NUCLEOTIDE SEQUENCE [LARGE SCALE GENOMIC DNA]</scope>
</reference>
<dbReference type="Gene3D" id="1.25.40.10">
    <property type="entry name" value="Tetratricopeptide repeat domain"/>
    <property type="match status" value="1"/>
</dbReference>
<gene>
    <name evidence="4" type="ORF">CASFOL_039835</name>
</gene>
<dbReference type="Proteomes" id="UP001632038">
    <property type="component" value="Unassembled WGS sequence"/>
</dbReference>
<keyword evidence="5" id="KW-1185">Reference proteome</keyword>
<keyword evidence="1" id="KW-0677">Repeat</keyword>
<dbReference type="PROSITE" id="PS50005">
    <property type="entry name" value="TPR"/>
    <property type="match status" value="1"/>
</dbReference>
<dbReference type="SUPFAM" id="SSF48452">
    <property type="entry name" value="TPR-like"/>
    <property type="match status" value="1"/>
</dbReference>
<comment type="caution">
    <text evidence="4">The sequence shown here is derived from an EMBL/GenBank/DDBJ whole genome shotgun (WGS) entry which is preliminary data.</text>
</comment>
<evidence type="ECO:0000256" key="1">
    <source>
        <dbReference type="ARBA" id="ARBA00022737"/>
    </source>
</evidence>
<evidence type="ECO:0000256" key="3">
    <source>
        <dbReference type="PROSITE-ProRule" id="PRU00339"/>
    </source>
</evidence>
<evidence type="ECO:0000313" key="4">
    <source>
        <dbReference type="EMBL" id="KAL3616445.1"/>
    </source>
</evidence>
<dbReference type="PANTHER" id="PTHR45831">
    <property type="entry name" value="LD24721P"/>
    <property type="match status" value="1"/>
</dbReference>
<name>A0ABD3BGB7_9LAMI</name>
<protein>
    <submittedName>
        <fullName evidence="4">Uncharacterized protein</fullName>
    </submittedName>
</protein>
<dbReference type="InterPro" id="IPR047150">
    <property type="entry name" value="SGT"/>
</dbReference>
<dbReference type="AlphaFoldDB" id="A0ABD3BGB7"/>
<accession>A0ABD3BGB7</accession>
<feature type="repeat" description="TPR" evidence="3">
    <location>
        <begin position="101"/>
        <end position="134"/>
    </location>
</feature>
<evidence type="ECO:0000313" key="5">
    <source>
        <dbReference type="Proteomes" id="UP001632038"/>
    </source>
</evidence>
<proteinExistence type="predicted"/>
<dbReference type="InterPro" id="IPR019734">
    <property type="entry name" value="TPR_rpt"/>
</dbReference>
<dbReference type="EMBL" id="JAVIJP010000092">
    <property type="protein sequence ID" value="KAL3616445.1"/>
    <property type="molecule type" value="Genomic_DNA"/>
</dbReference>
<sequence length="224" mass="25245">MAMLGGRGNEQISSFLPPTMDSDSIVDNQLGLFLTQTGYTTDNFGGLSARSVRYDSICLQVCRLKILYTLRELKNSKPSQMKPSKVVDLYTQAIELKEDNAVYWANRAFAHTKLEEYGIAIQDATKAIEIDPKYSKAWLLQAGCSILGMGKFIEALKDFQQVKRRSVIDSIDYHTLALNVRFEALQSEACKKLLQRSGRAPDDISSVVLVEKDRFHLQLGVSWR</sequence>
<dbReference type="InterPro" id="IPR011990">
    <property type="entry name" value="TPR-like_helical_dom_sf"/>
</dbReference>